<organism evidence="1 2">
    <name type="scientific">Collimonas pratensis</name>
    <dbReference type="NCBI Taxonomy" id="279113"/>
    <lineage>
        <taxon>Bacteria</taxon>
        <taxon>Pseudomonadati</taxon>
        <taxon>Pseudomonadota</taxon>
        <taxon>Betaproteobacteria</taxon>
        <taxon>Burkholderiales</taxon>
        <taxon>Oxalobacteraceae</taxon>
        <taxon>Collimonas</taxon>
    </lineage>
</organism>
<sequence length="37" mass="4355">MFIGHIFLYSKNFQLKFRRLTEIQKVISGLMPGQSLL</sequence>
<dbReference type="STRING" id="279113.CPter91_3842"/>
<dbReference type="KEGG" id="cpra:CPter91_3842"/>
<name>A0A127Q7Z4_9BURK</name>
<gene>
    <name evidence="1" type="primary">impC</name>
    <name evidence="1" type="ORF">CPter91_3842</name>
</gene>
<dbReference type="Proteomes" id="UP000074561">
    <property type="component" value="Chromosome"/>
</dbReference>
<reference evidence="1 2" key="1">
    <citation type="submission" date="2015-11" db="EMBL/GenBank/DDBJ databases">
        <title>Exploring the genomic traits of fungus-feeding bacterial genus Collimonas.</title>
        <authorList>
            <person name="Song C."/>
            <person name="Schmidt R."/>
            <person name="de Jager V."/>
            <person name="Krzyzanowska D."/>
            <person name="Jongedijk E."/>
            <person name="Cankar K."/>
            <person name="Beekwilder J."/>
            <person name="van Veen A."/>
            <person name="de Boer W."/>
            <person name="van Veen J.A."/>
            <person name="Garbeva P."/>
        </authorList>
    </citation>
    <scope>NUCLEOTIDE SEQUENCE [LARGE SCALE GENOMIC DNA]</scope>
    <source>
        <strain evidence="1 2">Ter91</strain>
    </source>
</reference>
<dbReference type="EMBL" id="CP013234">
    <property type="protein sequence ID" value="AMP06163.1"/>
    <property type="molecule type" value="Genomic_DNA"/>
</dbReference>
<evidence type="ECO:0000313" key="2">
    <source>
        <dbReference type="Proteomes" id="UP000074561"/>
    </source>
</evidence>
<protein>
    <submittedName>
        <fullName evidence="1">Type VI secretion protein</fullName>
    </submittedName>
</protein>
<proteinExistence type="predicted"/>
<dbReference type="AlphaFoldDB" id="A0A127Q7Z4"/>
<accession>A0A127Q7Z4</accession>
<evidence type="ECO:0000313" key="1">
    <source>
        <dbReference type="EMBL" id="AMP06163.1"/>
    </source>
</evidence>